<keyword evidence="2" id="KW-1185">Reference proteome</keyword>
<organism evidence="1 2">
    <name type="scientific">Chitinophaga flava</name>
    <dbReference type="NCBI Taxonomy" id="2259036"/>
    <lineage>
        <taxon>Bacteria</taxon>
        <taxon>Pseudomonadati</taxon>
        <taxon>Bacteroidota</taxon>
        <taxon>Chitinophagia</taxon>
        <taxon>Chitinophagales</taxon>
        <taxon>Chitinophagaceae</taxon>
        <taxon>Chitinophaga</taxon>
    </lineage>
</organism>
<evidence type="ECO:0000313" key="1">
    <source>
        <dbReference type="EMBL" id="RBL93337.1"/>
    </source>
</evidence>
<reference evidence="1 2" key="1">
    <citation type="submission" date="2018-05" db="EMBL/GenBank/DDBJ databases">
        <title>Chitinophaga sp. K3CV102501T nov., isolated from isolated from a monsoon evergreen broad-leaved forest soil.</title>
        <authorList>
            <person name="Lv Y."/>
        </authorList>
    </citation>
    <scope>NUCLEOTIDE SEQUENCE [LARGE SCALE GENOMIC DNA]</scope>
    <source>
        <strain evidence="1 2">GDMCC 1.1325</strain>
    </source>
</reference>
<accession>A0A365Y420</accession>
<sequence length="161" mass="17290">MKRILLISAVSLSLFACKKDDKDNPTSKSKNTFTYTTGGKTYTVNEGKRITMIESTFIDASINKSANFTTFNLAVEGESIPIEIGLMIDGPLSGLGTYTDVVNGWVKEKYSGGMGYTINAATVNVTEASPNKITGTYQFSLKNASGNKTTTGTFNITQPAQ</sequence>
<dbReference type="Proteomes" id="UP000253410">
    <property type="component" value="Unassembled WGS sequence"/>
</dbReference>
<evidence type="ECO:0000313" key="2">
    <source>
        <dbReference type="Proteomes" id="UP000253410"/>
    </source>
</evidence>
<proteinExistence type="predicted"/>
<dbReference type="EMBL" id="QFFJ01000001">
    <property type="protein sequence ID" value="RBL93337.1"/>
    <property type="molecule type" value="Genomic_DNA"/>
</dbReference>
<dbReference type="AlphaFoldDB" id="A0A365Y420"/>
<gene>
    <name evidence="1" type="ORF">DF182_12490</name>
</gene>
<dbReference type="RefSeq" id="WP_113615934.1">
    <property type="nucleotide sequence ID" value="NZ_QFFJ01000001.1"/>
</dbReference>
<name>A0A365Y420_9BACT</name>
<protein>
    <submittedName>
        <fullName evidence="1">Uncharacterized protein</fullName>
    </submittedName>
</protein>
<comment type="caution">
    <text evidence="1">The sequence shown here is derived from an EMBL/GenBank/DDBJ whole genome shotgun (WGS) entry which is preliminary data.</text>
</comment>
<dbReference type="OrthoDB" id="1093155at2"/>
<dbReference type="PROSITE" id="PS51257">
    <property type="entry name" value="PROKAR_LIPOPROTEIN"/>
    <property type="match status" value="1"/>
</dbReference>